<dbReference type="InterPro" id="IPR002178">
    <property type="entry name" value="PTS_EIIA_type-2_dom"/>
</dbReference>
<gene>
    <name evidence="17" type="primary">ptsP</name>
    <name evidence="17" type="ORF">L2111_18255</name>
</gene>
<protein>
    <submittedName>
        <fullName evidence="17">Phosphoenolpyruvate--protein phosphotransferase</fullName>
        <ecNumber evidence="17">2.7.3.9</ecNumber>
    </submittedName>
</protein>
<evidence type="ECO:0000256" key="12">
    <source>
        <dbReference type="ARBA" id="ARBA00022723"/>
    </source>
</evidence>
<dbReference type="GO" id="GO:0016020">
    <property type="term" value="C:membrane"/>
    <property type="evidence" value="ECO:0007669"/>
    <property type="project" value="InterPro"/>
</dbReference>
<evidence type="ECO:0000256" key="5">
    <source>
        <dbReference type="ARBA" id="ARBA00007837"/>
    </source>
</evidence>
<evidence type="ECO:0000256" key="4">
    <source>
        <dbReference type="ARBA" id="ARBA00004496"/>
    </source>
</evidence>
<dbReference type="InterPro" id="IPR040442">
    <property type="entry name" value="Pyrv_kinase-like_dom_sf"/>
</dbReference>
<evidence type="ECO:0000313" key="17">
    <source>
        <dbReference type="EMBL" id="MDE9619996.1"/>
    </source>
</evidence>
<evidence type="ECO:0000256" key="10">
    <source>
        <dbReference type="ARBA" id="ARBA00022679"/>
    </source>
</evidence>
<comment type="catalytic activity">
    <reaction evidence="1">
        <text>L-histidyl-[protein] + phosphoenolpyruvate = N(pros)-phospho-L-histidyl-[protein] + pyruvate</text>
        <dbReference type="Rhea" id="RHEA:23880"/>
        <dbReference type="Rhea" id="RHEA-COMP:9745"/>
        <dbReference type="Rhea" id="RHEA-COMP:9746"/>
        <dbReference type="ChEBI" id="CHEBI:15361"/>
        <dbReference type="ChEBI" id="CHEBI:29979"/>
        <dbReference type="ChEBI" id="CHEBI:58702"/>
        <dbReference type="ChEBI" id="CHEBI:64837"/>
        <dbReference type="EC" id="2.7.3.9"/>
    </reaction>
</comment>
<dbReference type="EMBL" id="JAKIHW010000024">
    <property type="protein sequence ID" value="MDE9619996.1"/>
    <property type="molecule type" value="Genomic_DNA"/>
</dbReference>
<dbReference type="GO" id="GO:0008982">
    <property type="term" value="F:protein-N(PI)-phosphohistidine-sugar phosphotransferase activity"/>
    <property type="evidence" value="ECO:0007669"/>
    <property type="project" value="InterPro"/>
</dbReference>
<feature type="domain" description="HPr" evidence="16">
    <location>
        <begin position="1"/>
        <end position="90"/>
    </location>
</feature>
<dbReference type="AlphaFoldDB" id="A0A9X4JN52"/>
<dbReference type="Pfam" id="PF05524">
    <property type="entry name" value="PEP-utilisers_N"/>
    <property type="match status" value="1"/>
</dbReference>
<dbReference type="SUPFAM" id="SSF47831">
    <property type="entry name" value="Enzyme I of the PEP:sugar phosphotransferase system HPr-binding (sub)domain"/>
    <property type="match status" value="1"/>
</dbReference>
<comment type="similarity">
    <text evidence="5">Belongs to the PEP-utilizing enzyme family.</text>
</comment>
<dbReference type="NCBIfam" id="TIGR01417">
    <property type="entry name" value="PTS_I_fam"/>
    <property type="match status" value="1"/>
</dbReference>
<dbReference type="Gene3D" id="3.30.1340.10">
    <property type="entry name" value="HPr-like"/>
    <property type="match status" value="1"/>
</dbReference>
<name>A0A9X4JN52_9ENTR</name>
<evidence type="ECO:0000256" key="6">
    <source>
        <dbReference type="ARBA" id="ARBA00022448"/>
    </source>
</evidence>
<evidence type="ECO:0000259" key="16">
    <source>
        <dbReference type="PROSITE" id="PS51350"/>
    </source>
</evidence>
<dbReference type="GO" id="GO:0046872">
    <property type="term" value="F:metal ion binding"/>
    <property type="evidence" value="ECO:0007669"/>
    <property type="project" value="UniProtKB-KW"/>
</dbReference>
<dbReference type="GO" id="GO:0016301">
    <property type="term" value="F:kinase activity"/>
    <property type="evidence" value="ECO:0007669"/>
    <property type="project" value="UniProtKB-KW"/>
</dbReference>
<comment type="subcellular location">
    <subcellularLocation>
        <location evidence="4">Cytoplasm</location>
    </subcellularLocation>
</comment>
<dbReference type="Pfam" id="PF00381">
    <property type="entry name" value="PTS-HPr"/>
    <property type="match status" value="1"/>
</dbReference>
<evidence type="ECO:0000256" key="1">
    <source>
        <dbReference type="ARBA" id="ARBA00000683"/>
    </source>
</evidence>
<dbReference type="InterPro" id="IPR035895">
    <property type="entry name" value="HPr-like_sf"/>
</dbReference>
<dbReference type="PROSITE" id="PS51094">
    <property type="entry name" value="PTS_EIIA_TYPE_2"/>
    <property type="match status" value="1"/>
</dbReference>
<dbReference type="CDD" id="cd00367">
    <property type="entry name" value="PTS-HPr_like"/>
    <property type="match status" value="1"/>
</dbReference>
<dbReference type="GO" id="GO:0009401">
    <property type="term" value="P:phosphoenolpyruvate-dependent sugar phosphotransferase system"/>
    <property type="evidence" value="ECO:0007669"/>
    <property type="project" value="UniProtKB-KW"/>
</dbReference>
<evidence type="ECO:0000256" key="7">
    <source>
        <dbReference type="ARBA" id="ARBA00022490"/>
    </source>
</evidence>
<dbReference type="Gene3D" id="3.40.930.10">
    <property type="entry name" value="Mannitol-specific EII, Chain A"/>
    <property type="match status" value="1"/>
</dbReference>
<keyword evidence="7" id="KW-0963">Cytoplasm</keyword>
<dbReference type="PROSITE" id="PS51350">
    <property type="entry name" value="PTS_HPR_DOM"/>
    <property type="match status" value="1"/>
</dbReference>
<dbReference type="NCBIfam" id="TIGR00848">
    <property type="entry name" value="fruA"/>
    <property type="match status" value="1"/>
</dbReference>
<dbReference type="PANTHER" id="PTHR46244:SF4">
    <property type="entry name" value="MULTIPHOSPHORYL TRANSFER PROTEIN 1-RELATED"/>
    <property type="match status" value="1"/>
</dbReference>
<dbReference type="GO" id="GO:0005737">
    <property type="term" value="C:cytoplasm"/>
    <property type="evidence" value="ECO:0007669"/>
    <property type="project" value="UniProtKB-SubCell"/>
</dbReference>
<evidence type="ECO:0000256" key="14">
    <source>
        <dbReference type="ARBA" id="ARBA00022842"/>
    </source>
</evidence>
<accession>A0A9X4JN52</accession>
<dbReference type="InterPro" id="IPR008731">
    <property type="entry name" value="PTS_EIN"/>
</dbReference>
<dbReference type="CDD" id="cd00211">
    <property type="entry name" value="PTS_IIA_fru"/>
    <property type="match status" value="1"/>
</dbReference>
<evidence type="ECO:0000256" key="9">
    <source>
        <dbReference type="ARBA" id="ARBA00022597"/>
    </source>
</evidence>
<dbReference type="Pfam" id="PF00359">
    <property type="entry name" value="PTS_EIIA_2"/>
    <property type="match status" value="1"/>
</dbReference>
<evidence type="ECO:0000256" key="2">
    <source>
        <dbReference type="ARBA" id="ARBA00001401"/>
    </source>
</evidence>
<comment type="catalytic activity">
    <reaction evidence="2">
        <text>D-fructose(out) + N(pros)-phospho-L-histidyl-[protein] = D-fructose 1-phosphate(in) + L-histidyl-[protein]</text>
        <dbReference type="Rhea" id="RHEA:49252"/>
        <dbReference type="Rhea" id="RHEA-COMP:9745"/>
        <dbReference type="Rhea" id="RHEA-COMP:9746"/>
        <dbReference type="ChEBI" id="CHEBI:29979"/>
        <dbReference type="ChEBI" id="CHEBI:37721"/>
        <dbReference type="ChEBI" id="CHEBI:58674"/>
        <dbReference type="ChEBI" id="CHEBI:64837"/>
        <dbReference type="EC" id="2.7.1.202"/>
    </reaction>
</comment>
<dbReference type="GO" id="GO:0008965">
    <property type="term" value="F:phosphoenolpyruvate-protein phosphotransferase activity"/>
    <property type="evidence" value="ECO:0007669"/>
    <property type="project" value="UniProtKB-EC"/>
</dbReference>
<dbReference type="InterPro" id="IPR004715">
    <property type="entry name" value="PTS_IIA_fruc"/>
</dbReference>
<dbReference type="InterPro" id="IPR000121">
    <property type="entry name" value="PEP_util_C"/>
</dbReference>
<keyword evidence="8" id="KW-0597">Phosphoprotein</keyword>
<dbReference type="SUPFAM" id="SSF51621">
    <property type="entry name" value="Phosphoenolpyruvate/pyruvate domain"/>
    <property type="match status" value="1"/>
</dbReference>
<dbReference type="PANTHER" id="PTHR46244">
    <property type="entry name" value="PHOSPHOENOLPYRUVATE-PROTEIN PHOSPHOTRANSFERASE"/>
    <property type="match status" value="1"/>
</dbReference>
<dbReference type="EC" id="2.7.3.9" evidence="17"/>
<dbReference type="Proteomes" id="UP001147005">
    <property type="component" value="Unassembled WGS sequence"/>
</dbReference>
<organism evidence="17 18">
    <name type="scientific">Citrobacter portucalensis</name>
    <dbReference type="NCBI Taxonomy" id="1639133"/>
    <lineage>
        <taxon>Bacteria</taxon>
        <taxon>Pseudomonadati</taxon>
        <taxon>Pseudomonadota</taxon>
        <taxon>Gammaproteobacteria</taxon>
        <taxon>Enterobacterales</taxon>
        <taxon>Enterobacteriaceae</taxon>
        <taxon>Citrobacter</taxon>
        <taxon>Citrobacter freundii complex</taxon>
    </lineage>
</organism>
<keyword evidence="6" id="KW-0813">Transport</keyword>
<dbReference type="Gene3D" id="1.10.274.10">
    <property type="entry name" value="PtsI, HPr-binding domain"/>
    <property type="match status" value="1"/>
</dbReference>
<dbReference type="Pfam" id="PF00391">
    <property type="entry name" value="PEP-utilizers"/>
    <property type="match status" value="1"/>
</dbReference>
<dbReference type="SUPFAM" id="SSF55594">
    <property type="entry name" value="HPr-like"/>
    <property type="match status" value="1"/>
</dbReference>
<dbReference type="InterPro" id="IPR015813">
    <property type="entry name" value="Pyrv/PenolPyrv_kinase-like_dom"/>
</dbReference>
<evidence type="ECO:0000256" key="11">
    <source>
        <dbReference type="ARBA" id="ARBA00022683"/>
    </source>
</evidence>
<dbReference type="Gene3D" id="3.50.30.10">
    <property type="entry name" value="Phosphohistidine domain"/>
    <property type="match status" value="1"/>
</dbReference>
<evidence type="ECO:0000313" key="18">
    <source>
        <dbReference type="Proteomes" id="UP001147005"/>
    </source>
</evidence>
<evidence type="ECO:0000256" key="8">
    <source>
        <dbReference type="ARBA" id="ARBA00022553"/>
    </source>
</evidence>
<dbReference type="InterPro" id="IPR050499">
    <property type="entry name" value="PEP-utilizing_PTS_enzyme"/>
</dbReference>
<evidence type="ECO:0000259" key="15">
    <source>
        <dbReference type="PROSITE" id="PS51094"/>
    </source>
</evidence>
<dbReference type="Gene3D" id="3.20.20.60">
    <property type="entry name" value="Phosphoenolpyruvate-binding domains"/>
    <property type="match status" value="1"/>
</dbReference>
<dbReference type="InterPro" id="IPR006318">
    <property type="entry name" value="PTS_EI-like"/>
</dbReference>
<dbReference type="InterPro" id="IPR008279">
    <property type="entry name" value="PEP-util_enz_mobile_dom"/>
</dbReference>
<dbReference type="InterPro" id="IPR036637">
    <property type="entry name" value="Phosphohistidine_dom_sf"/>
</dbReference>
<evidence type="ECO:0000256" key="13">
    <source>
        <dbReference type="ARBA" id="ARBA00022777"/>
    </source>
</evidence>
<dbReference type="InterPro" id="IPR000032">
    <property type="entry name" value="HPr-like"/>
</dbReference>
<dbReference type="InterPro" id="IPR016152">
    <property type="entry name" value="PTrfase/Anion_transptr"/>
</dbReference>
<keyword evidence="13" id="KW-0418">Kinase</keyword>
<proteinExistence type="inferred from homology"/>
<keyword evidence="10 17" id="KW-0808">Transferase</keyword>
<feature type="domain" description="PTS EIIA type-2" evidence="15">
    <location>
        <begin position="685"/>
        <end position="828"/>
    </location>
</feature>
<dbReference type="SUPFAM" id="SSF52009">
    <property type="entry name" value="Phosphohistidine domain"/>
    <property type="match status" value="1"/>
</dbReference>
<keyword evidence="9" id="KW-0762">Sugar transport</keyword>
<keyword evidence="11" id="KW-0598">Phosphotransferase system</keyword>
<evidence type="ECO:0000256" key="3">
    <source>
        <dbReference type="ARBA" id="ARBA00001946"/>
    </source>
</evidence>
<dbReference type="Pfam" id="PF02896">
    <property type="entry name" value="PEP-utilizers_C"/>
    <property type="match status" value="1"/>
</dbReference>
<dbReference type="PRINTS" id="PR01736">
    <property type="entry name" value="PHPHTRNFRASE"/>
</dbReference>
<dbReference type="InterPro" id="IPR036618">
    <property type="entry name" value="PtsI_HPr-bd_sf"/>
</dbReference>
<comment type="caution">
    <text evidence="17">The sequence shown here is derived from an EMBL/GenBank/DDBJ whole genome shotgun (WGS) entry which is preliminary data.</text>
</comment>
<keyword evidence="12" id="KW-0479">Metal-binding</keyword>
<sequence length="831" mass="92293">MLTIQFLCPLPNGLHARPAWELKEQCSQWQSEVIFINHRQNAKADVKSSLALIGTGTLFNDSCSLTITGRDEEQARRVLEEYLQHRFIDSDSVQPTPEELAAHPLPRSLIRLNPDLLYGTMLAGGVGAGTLTLWQSDNLESYRAIAASAEDNTRLEHSLATLAEQLNQQLRERDGESKTILSAHLSLIQDDEFAGNIRRLMLEQHLGLGAAIVANMEQVCDKLSASGSDYLRERVSDIRDISEQLLHITWPERRPRNALVLNKPTILVAEDLTPSQFLSLDLQHLSGMILEKTGRTSHTLILARASAIPVLSGLPLEAISRYAGQPAVVDARCGVLAINPDDAVRGYYAIAQKLADECQRRQALDAAQPALTKDNQRIDVAANIGTALEAPGAFANGAEGIGLFRTEMLFMDRDSAPDEQEQFEAYQQVLLAAGDKPVIFRTMDIGGDKNIRYLNIPQEDNPFLGYRAVRIYPEFAGLFRTQLRAILRAATFGNAQLMIPMVHSLDQILWVKSELQKALVALKADGLRHAPTISLGIMVEVPSVCYIIDHFCDEVDFFSIGSIDMTQYLYAVDRNNPRVSPLYNPITPSFLRMLQQIVHVAHERGKWVGICGELGGEGRYLPLLLGLGLDELSMSSPRIPAVKSQLRQLNSQACRELAMQACECRSAQEIEDLLNQFAPQKDVHPLLALENIFVGESLSNKEQVIQFLCGNLGVNGRTEHPFELEEDVWQREEIVTTAVGFGVAIPHTKSQWIRHSSISIARLAQPVDWQSEMGEVELVIMLTLGADEGINHVKVFSQLARKLVNKQFRQSLFAAEDAESILALLEAELTF</sequence>
<keyword evidence="14" id="KW-0460">Magnesium</keyword>
<dbReference type="SUPFAM" id="SSF55804">
    <property type="entry name" value="Phoshotransferase/anion transport protein"/>
    <property type="match status" value="1"/>
</dbReference>
<comment type="cofactor">
    <cofactor evidence="3">
        <name>Mg(2+)</name>
        <dbReference type="ChEBI" id="CHEBI:18420"/>
    </cofactor>
</comment>
<reference evidence="17" key="1">
    <citation type="submission" date="2022-01" db="EMBL/GenBank/DDBJ databases">
        <title>Genetic Characterization of Carbapenem-resistant Citrobacter spp. from China: a multicenter study.</title>
        <authorList>
            <person name="Ye L."/>
        </authorList>
    </citation>
    <scope>NUCLEOTIDE SEQUENCE</scope>
    <source>
        <strain evidence="17">IR5432</strain>
    </source>
</reference>
<dbReference type="RefSeq" id="WP_275398370.1">
    <property type="nucleotide sequence ID" value="NZ_JAKIHW010000024.1"/>
</dbReference>